<keyword evidence="3" id="KW-1185">Reference proteome</keyword>
<organism evidence="2 3">
    <name type="scientific">Onchocerca volvulus</name>
    <dbReference type="NCBI Taxonomy" id="6282"/>
    <lineage>
        <taxon>Eukaryota</taxon>
        <taxon>Metazoa</taxon>
        <taxon>Ecdysozoa</taxon>
        <taxon>Nematoda</taxon>
        <taxon>Chromadorea</taxon>
        <taxon>Rhabditida</taxon>
        <taxon>Spirurina</taxon>
        <taxon>Spiruromorpha</taxon>
        <taxon>Filarioidea</taxon>
        <taxon>Onchocercidae</taxon>
        <taxon>Onchocerca</taxon>
    </lineage>
</organism>
<evidence type="ECO:0000313" key="3">
    <source>
        <dbReference type="Proteomes" id="UP000024404"/>
    </source>
</evidence>
<keyword evidence="1" id="KW-0732">Signal</keyword>
<proteinExistence type="predicted"/>
<name>A0A8R1XZD0_ONCVO</name>
<feature type="signal peptide" evidence="1">
    <location>
        <begin position="1"/>
        <end position="34"/>
    </location>
</feature>
<feature type="chain" id="PRO_5035903195" evidence="1">
    <location>
        <begin position="35"/>
        <end position="113"/>
    </location>
</feature>
<evidence type="ECO:0000313" key="2">
    <source>
        <dbReference type="EnsemblMetazoa" id="OVOC5930.1"/>
    </source>
</evidence>
<dbReference type="EnsemblMetazoa" id="OVOC5930.1">
    <property type="protein sequence ID" value="OVOC5930.1"/>
    <property type="gene ID" value="WBGene00242739"/>
</dbReference>
<protein>
    <submittedName>
        <fullName evidence="2">Uncharacterized protein</fullName>
    </submittedName>
</protein>
<accession>A0A8R1XZD0</accession>
<reference evidence="3" key="1">
    <citation type="submission" date="2013-10" db="EMBL/GenBank/DDBJ databases">
        <title>Genome sequencing of Onchocerca volvulus.</title>
        <authorList>
            <person name="Cotton J."/>
            <person name="Tsai J."/>
            <person name="Stanley E."/>
            <person name="Tracey A."/>
            <person name="Holroyd N."/>
            <person name="Lustigman S."/>
            <person name="Berriman M."/>
        </authorList>
    </citation>
    <scope>NUCLEOTIDE SEQUENCE</scope>
</reference>
<dbReference type="AlphaFoldDB" id="A0A8R1XZD0"/>
<dbReference type="Proteomes" id="UP000024404">
    <property type="component" value="Unassembled WGS sequence"/>
</dbReference>
<sequence length="113" mass="13509">MEEQKDMSLDFPVFPMFPHWLPLFFLLLDSYVHAENIYPSNRCSHFLGQISICRRTISNKVGTHNKDAIIRELLILFITDLPKSFVEKNKMMTKDSPRSYRIHGFHYWLENFN</sequence>
<evidence type="ECO:0000256" key="1">
    <source>
        <dbReference type="SAM" id="SignalP"/>
    </source>
</evidence>
<dbReference type="EMBL" id="CMVM020000163">
    <property type="status" value="NOT_ANNOTATED_CDS"/>
    <property type="molecule type" value="Genomic_DNA"/>
</dbReference>
<reference evidence="2" key="2">
    <citation type="submission" date="2022-06" db="UniProtKB">
        <authorList>
            <consortium name="EnsemblMetazoa"/>
        </authorList>
    </citation>
    <scope>IDENTIFICATION</scope>
</reference>